<evidence type="ECO:0000256" key="6">
    <source>
        <dbReference type="SAM" id="MobiDB-lite"/>
    </source>
</evidence>
<keyword evidence="5 7" id="KW-0472">Membrane</keyword>
<feature type="transmembrane region" description="Helical" evidence="7">
    <location>
        <begin position="229"/>
        <end position="248"/>
    </location>
</feature>
<feature type="transmembrane region" description="Helical" evidence="7">
    <location>
        <begin position="129"/>
        <end position="151"/>
    </location>
</feature>
<feature type="region of interest" description="Disordered" evidence="6">
    <location>
        <begin position="1"/>
        <end position="32"/>
    </location>
</feature>
<dbReference type="FunFam" id="1.20.1250.20:FF:000493">
    <property type="entry name" value="proton-associated sugar transporter A"/>
    <property type="match status" value="1"/>
</dbReference>
<dbReference type="EMBL" id="OX597817">
    <property type="protein sequence ID" value="CAI9722029.1"/>
    <property type="molecule type" value="Genomic_DNA"/>
</dbReference>
<dbReference type="Gene3D" id="1.20.1250.20">
    <property type="entry name" value="MFS general substrate transporter like domains"/>
    <property type="match status" value="1"/>
</dbReference>
<sequence>MMNSNNKDDDGDDDHNDADNNDCTRYERPSFTTSSPALRFSSLTMSRALFLSTLQALKNVKENLYVQYIGINLANISKLPPGYTKVREKKSRLEMLQITAAVCGIELCYAAETAFVSPVLLKLGVPVTYMTWVWCLSPLLGFFLVPIFGSMSDRCKLRLGRRRPFILMMSAGIIVGLVLIPNGEYFGILAGDKPPLSDYRDNINGTLLYTNYASNSTVVSIASFPKQHIAYRGIILTIIGVILLDFNCDACQSPSRSYLLDVTIPEEHNTGITTFTIMAGLGGSVGYIMGGIDWNNQSLGSAFEGHVRTVFMVVLGIFIPCVLLTVTSSKEIPLEELDIDVEKYQKKKKKVGKSKYEKFDNESDTSDEKESDHIPSYDSLGSSETEKKTAQNNEQRHDSNERTETEKHEDKEMTYEQIKEPVDAKMDIKQNEAIQISTDVTLKTYLRSIIHMPKSLSILCLTNLFCWMSLVCYSLYFTDFVGQAVYHGDPSAPRGSIKHERYDKGVRLGSFAMSLYSLSCAIYSYVFERLVKKFKARTVYVCGQLAYSVGMVVIALSRHPITVILMSPSAGIMYSTLFTMPYLLVAHYHTTGQFTEPDQKILTDNSKQVRGLGTDVALVSSMVFVAQFLLSSCMGSIIHVSGTTAAVVVAAAVLSLCGAVTATQVLYLDL</sequence>
<feature type="compositionally biased region" description="Basic and acidic residues" evidence="6">
    <location>
        <begin position="355"/>
        <end position="375"/>
    </location>
</feature>
<dbReference type="Proteomes" id="UP001162480">
    <property type="component" value="Chromosome 4"/>
</dbReference>
<dbReference type="PANTHER" id="PTHR19432:SF35">
    <property type="entry name" value="SOLUTE CARRIER FAMILY 45 MEMBER 3 ISOFORM X1"/>
    <property type="match status" value="1"/>
</dbReference>
<name>A0AA36F2F3_OCTVU</name>
<feature type="compositionally biased region" description="Basic and acidic residues" evidence="6">
    <location>
        <begin position="384"/>
        <end position="416"/>
    </location>
</feature>
<evidence type="ECO:0000313" key="8">
    <source>
        <dbReference type="EMBL" id="CAI9722029.1"/>
    </source>
</evidence>
<dbReference type="AlphaFoldDB" id="A0AA36F2F3"/>
<feature type="transmembrane region" description="Helical" evidence="7">
    <location>
        <begin position="563"/>
        <end position="585"/>
    </location>
</feature>
<gene>
    <name evidence="8" type="ORF">OCTVUL_1B027246</name>
</gene>
<proteinExistence type="predicted"/>
<protein>
    <recommendedName>
        <fullName evidence="10">Proton-associated sugar transporter A</fullName>
    </recommendedName>
</protein>
<keyword evidence="4 7" id="KW-1133">Transmembrane helix</keyword>
<evidence type="ECO:0000256" key="7">
    <source>
        <dbReference type="SAM" id="Phobius"/>
    </source>
</evidence>
<feature type="transmembrane region" description="Helical" evidence="7">
    <location>
        <begin position="616"/>
        <end position="638"/>
    </location>
</feature>
<keyword evidence="3 7" id="KW-0812">Transmembrane</keyword>
<dbReference type="InterPro" id="IPR036259">
    <property type="entry name" value="MFS_trans_sf"/>
</dbReference>
<dbReference type="Pfam" id="PF13347">
    <property type="entry name" value="MFS_2"/>
    <property type="match status" value="1"/>
</dbReference>
<comment type="subcellular location">
    <subcellularLocation>
        <location evidence="1">Membrane</location>
        <topology evidence="1">Multi-pass membrane protein</topology>
    </subcellularLocation>
</comment>
<evidence type="ECO:0008006" key="10">
    <source>
        <dbReference type="Google" id="ProtNLM"/>
    </source>
</evidence>
<feature type="transmembrane region" description="Helical" evidence="7">
    <location>
        <begin position="508"/>
        <end position="526"/>
    </location>
</feature>
<feature type="transmembrane region" description="Helical" evidence="7">
    <location>
        <begin position="538"/>
        <end position="557"/>
    </location>
</feature>
<feature type="compositionally biased region" description="Acidic residues" evidence="6">
    <location>
        <begin position="9"/>
        <end position="20"/>
    </location>
</feature>
<dbReference type="GO" id="GO:0008506">
    <property type="term" value="F:sucrose:proton symporter activity"/>
    <property type="evidence" value="ECO:0007669"/>
    <property type="project" value="TreeGrafter"/>
</dbReference>
<organism evidence="8 9">
    <name type="scientific">Octopus vulgaris</name>
    <name type="common">Common octopus</name>
    <dbReference type="NCBI Taxonomy" id="6645"/>
    <lineage>
        <taxon>Eukaryota</taxon>
        <taxon>Metazoa</taxon>
        <taxon>Spiralia</taxon>
        <taxon>Lophotrochozoa</taxon>
        <taxon>Mollusca</taxon>
        <taxon>Cephalopoda</taxon>
        <taxon>Coleoidea</taxon>
        <taxon>Octopodiformes</taxon>
        <taxon>Octopoda</taxon>
        <taxon>Incirrata</taxon>
        <taxon>Octopodidae</taxon>
        <taxon>Octopus</taxon>
    </lineage>
</organism>
<feature type="transmembrane region" description="Helical" evidence="7">
    <location>
        <begin position="456"/>
        <end position="476"/>
    </location>
</feature>
<dbReference type="CDD" id="cd17313">
    <property type="entry name" value="MFS_SLC45_SUC"/>
    <property type="match status" value="1"/>
</dbReference>
<evidence type="ECO:0000313" key="9">
    <source>
        <dbReference type="Proteomes" id="UP001162480"/>
    </source>
</evidence>
<feature type="transmembrane region" description="Helical" evidence="7">
    <location>
        <begin position="644"/>
        <end position="668"/>
    </location>
</feature>
<feature type="transmembrane region" description="Helical" evidence="7">
    <location>
        <begin position="163"/>
        <end position="180"/>
    </location>
</feature>
<feature type="transmembrane region" description="Helical" evidence="7">
    <location>
        <begin position="269"/>
        <end position="289"/>
    </location>
</feature>
<evidence type="ECO:0000256" key="1">
    <source>
        <dbReference type="ARBA" id="ARBA00004141"/>
    </source>
</evidence>
<feature type="transmembrane region" description="Helical" evidence="7">
    <location>
        <begin position="95"/>
        <end position="117"/>
    </location>
</feature>
<dbReference type="PANTHER" id="PTHR19432">
    <property type="entry name" value="SUGAR TRANSPORTER"/>
    <property type="match status" value="1"/>
</dbReference>
<keyword evidence="2" id="KW-0813">Transport</keyword>
<accession>A0AA36F2F3</accession>
<feature type="region of interest" description="Disordered" evidence="6">
    <location>
        <begin position="355"/>
        <end position="416"/>
    </location>
</feature>
<keyword evidence="9" id="KW-1185">Reference proteome</keyword>
<evidence type="ECO:0000256" key="2">
    <source>
        <dbReference type="ARBA" id="ARBA00022448"/>
    </source>
</evidence>
<evidence type="ECO:0000256" key="5">
    <source>
        <dbReference type="ARBA" id="ARBA00023136"/>
    </source>
</evidence>
<dbReference type="GO" id="GO:0016020">
    <property type="term" value="C:membrane"/>
    <property type="evidence" value="ECO:0007669"/>
    <property type="project" value="UniProtKB-SubCell"/>
</dbReference>
<dbReference type="SUPFAM" id="SSF103473">
    <property type="entry name" value="MFS general substrate transporter"/>
    <property type="match status" value="1"/>
</dbReference>
<evidence type="ECO:0000256" key="3">
    <source>
        <dbReference type="ARBA" id="ARBA00022692"/>
    </source>
</evidence>
<feature type="transmembrane region" description="Helical" evidence="7">
    <location>
        <begin position="309"/>
        <end position="327"/>
    </location>
</feature>
<evidence type="ECO:0000256" key="4">
    <source>
        <dbReference type="ARBA" id="ARBA00022989"/>
    </source>
</evidence>
<reference evidence="8" key="1">
    <citation type="submission" date="2023-08" db="EMBL/GenBank/DDBJ databases">
        <authorList>
            <person name="Alioto T."/>
            <person name="Alioto T."/>
            <person name="Gomez Garrido J."/>
        </authorList>
    </citation>
    <scope>NUCLEOTIDE SEQUENCE</scope>
</reference>